<evidence type="ECO:0000256" key="1">
    <source>
        <dbReference type="SAM" id="Phobius"/>
    </source>
</evidence>
<protein>
    <submittedName>
        <fullName evidence="2">Uncharacterized protein</fullName>
    </submittedName>
</protein>
<proteinExistence type="predicted"/>
<evidence type="ECO:0000313" key="3">
    <source>
        <dbReference type="Proteomes" id="UP000006238"/>
    </source>
</evidence>
<name>D4RWX3_9FIRM</name>
<organism evidence="2 3">
    <name type="scientific">Eshraghiella crossota DSM 2876</name>
    <dbReference type="NCBI Taxonomy" id="511680"/>
    <lineage>
        <taxon>Bacteria</taxon>
        <taxon>Bacillati</taxon>
        <taxon>Bacillota</taxon>
        <taxon>Clostridia</taxon>
        <taxon>Lachnospirales</taxon>
        <taxon>Lachnospiraceae</taxon>
        <taxon>Eshraghiella</taxon>
    </lineage>
</organism>
<keyword evidence="1" id="KW-0812">Transmembrane</keyword>
<dbReference type="AlphaFoldDB" id="D4RWX3"/>
<keyword evidence="1" id="KW-1133">Transmembrane helix</keyword>
<evidence type="ECO:0000313" key="2">
    <source>
        <dbReference type="EMBL" id="EFF69413.1"/>
    </source>
</evidence>
<keyword evidence="3" id="KW-1185">Reference proteome</keyword>
<feature type="transmembrane region" description="Helical" evidence="1">
    <location>
        <begin position="13"/>
        <end position="37"/>
    </location>
</feature>
<dbReference type="Proteomes" id="UP000006238">
    <property type="component" value="Unassembled WGS sequence"/>
</dbReference>
<dbReference type="EMBL" id="ABWN01000018">
    <property type="protein sequence ID" value="EFF69413.1"/>
    <property type="molecule type" value="Genomic_DNA"/>
</dbReference>
<keyword evidence="1" id="KW-0472">Membrane</keyword>
<dbReference type="HOGENOM" id="CLU_2877267_0_0_9"/>
<sequence>MGMPVFVCLKRRFYMGLNIFIGIIGAIALAAGVWCFCVDKGYFHNKKDINNIDTYEENENEKN</sequence>
<accession>D4RWX3</accession>
<comment type="caution">
    <text evidence="2">The sequence shown here is derived from an EMBL/GenBank/DDBJ whole genome shotgun (WGS) entry which is preliminary data.</text>
</comment>
<reference evidence="2 3" key="1">
    <citation type="submission" date="2010-02" db="EMBL/GenBank/DDBJ databases">
        <authorList>
            <person name="Weinstock G."/>
            <person name="Sodergren E."/>
            <person name="Clifton S."/>
            <person name="Fulton L."/>
            <person name="Fulton B."/>
            <person name="Courtney L."/>
            <person name="Fronick C."/>
            <person name="Harrison M."/>
            <person name="Strong C."/>
            <person name="Farmer C."/>
            <person name="Delahaunty K."/>
            <person name="Markovic C."/>
            <person name="Hall O."/>
            <person name="Minx P."/>
            <person name="Tomlinson C."/>
            <person name="Mitreva M."/>
            <person name="Nelson J."/>
            <person name="Hou S."/>
            <person name="Wollam A."/>
            <person name="Pepin K.H."/>
            <person name="Johnson M."/>
            <person name="Bhonagiri V."/>
            <person name="Zhang X."/>
            <person name="Suruliraj S."/>
            <person name="Warren W."/>
            <person name="Chinwalla A."/>
            <person name="Mardis E.R."/>
            <person name="Wilson R.K."/>
        </authorList>
    </citation>
    <scope>NUCLEOTIDE SEQUENCE [LARGE SCALE GENOMIC DNA]</scope>
    <source>
        <strain evidence="2 3">DSM 2876</strain>
    </source>
</reference>
<gene>
    <name evidence="2" type="ORF">BUTYVIB_00324</name>
</gene>